<gene>
    <name evidence="1" type="ORF">EVOR1521_LOCUS922</name>
</gene>
<proteinExistence type="predicted"/>
<evidence type="ECO:0000313" key="1">
    <source>
        <dbReference type="EMBL" id="CAJ1370333.1"/>
    </source>
</evidence>
<dbReference type="AlphaFoldDB" id="A0AA36MJW7"/>
<evidence type="ECO:0008006" key="3">
    <source>
        <dbReference type="Google" id="ProtNLM"/>
    </source>
</evidence>
<dbReference type="Proteomes" id="UP001178507">
    <property type="component" value="Unassembled WGS sequence"/>
</dbReference>
<keyword evidence="2" id="KW-1185">Reference proteome</keyword>
<evidence type="ECO:0000313" key="2">
    <source>
        <dbReference type="Proteomes" id="UP001178507"/>
    </source>
</evidence>
<organism evidence="1 2">
    <name type="scientific">Effrenium voratum</name>
    <dbReference type="NCBI Taxonomy" id="2562239"/>
    <lineage>
        <taxon>Eukaryota</taxon>
        <taxon>Sar</taxon>
        <taxon>Alveolata</taxon>
        <taxon>Dinophyceae</taxon>
        <taxon>Suessiales</taxon>
        <taxon>Symbiodiniaceae</taxon>
        <taxon>Effrenium</taxon>
    </lineage>
</organism>
<comment type="caution">
    <text evidence="1">The sequence shown here is derived from an EMBL/GenBank/DDBJ whole genome shotgun (WGS) entry which is preliminary data.</text>
</comment>
<reference evidence="1" key="1">
    <citation type="submission" date="2023-08" db="EMBL/GenBank/DDBJ databases">
        <authorList>
            <person name="Chen Y."/>
            <person name="Shah S."/>
            <person name="Dougan E. K."/>
            <person name="Thang M."/>
            <person name="Chan C."/>
        </authorList>
    </citation>
    <scope>NUCLEOTIDE SEQUENCE</scope>
</reference>
<name>A0AA36MJW7_9DINO</name>
<dbReference type="EMBL" id="CAUJNA010000009">
    <property type="protein sequence ID" value="CAJ1370333.1"/>
    <property type="molecule type" value="Genomic_DNA"/>
</dbReference>
<sequence>MSGVKSGPFARAECVLKILRGLDTDGKGFIARERMAKFISALLPEVTLESIDLLMDASSHADAARVWYQGFIAWLFGGKSFSASGGSSGISVATWNVAAVNNNPFEYWLSHDDPSYTKLMVAMEESLEKPELDVPVGEIFTEAMFQELKALMSEHCIAGVEEVEESMWHGDLGLRKRRIVSDFLKDKSLGAKRLISMPDRITNTIHVVTRAPSEYKPPPACRPTVINNYLGDLSTLEVWWESWKRFMFLEALAVRAQDGLARVQRPCHMLEPIPKSKYPAITPAEERLAIPLQLLCQAIFDAILVHLMHVCSPDGSWQTVKSEICDKLYVGKTRRTIEILERSYASADVICLQEAAATFCDLLRRSRVSERYECVRPKSMDGLRDQNSLLLLSRDFFLPSSIQDVTHVIEECLEGVRLVSCDLVAVAAEGRCGRSYLLASFHGDTAGCLTLPLLRALRKALDRFPRHVVIMGLDANSYEPAKAEQLPYAALME</sequence>
<accession>A0AA36MJW7</accession>
<dbReference type="SUPFAM" id="SSF56219">
    <property type="entry name" value="DNase I-like"/>
    <property type="match status" value="1"/>
</dbReference>
<protein>
    <recommendedName>
        <fullName evidence="3">EF-hand domain-containing protein</fullName>
    </recommendedName>
</protein>
<dbReference type="InterPro" id="IPR036691">
    <property type="entry name" value="Endo/exonu/phosph_ase_sf"/>
</dbReference>